<dbReference type="Gene3D" id="1.10.630.10">
    <property type="entry name" value="Cytochrome P450"/>
    <property type="match status" value="1"/>
</dbReference>
<dbReference type="RefSeq" id="WP_248654291.1">
    <property type="nucleotide sequence ID" value="NZ_CP096658.1"/>
</dbReference>
<dbReference type="GO" id="GO:0005506">
    <property type="term" value="F:iron ion binding"/>
    <property type="evidence" value="ECO:0007669"/>
    <property type="project" value="InterPro"/>
</dbReference>
<reference evidence="8" key="1">
    <citation type="submission" date="2022-04" db="EMBL/GenBank/DDBJ databases">
        <title>Diverse halophilic archaea isolated from saline environments.</title>
        <authorList>
            <person name="Cui H.-L."/>
        </authorList>
    </citation>
    <scope>NUCLEOTIDE SEQUENCE</scope>
    <source>
        <strain evidence="8">XZYJT40</strain>
    </source>
</reference>
<keyword evidence="5 7" id="KW-0408">Iron</keyword>
<dbReference type="PROSITE" id="PS00086">
    <property type="entry name" value="CYTOCHROME_P450"/>
    <property type="match status" value="1"/>
</dbReference>
<name>A0A8U0IGJ0_9EURY</name>
<proteinExistence type="inferred from homology"/>
<dbReference type="GO" id="GO:0016705">
    <property type="term" value="F:oxidoreductase activity, acting on paired donors, with incorporation or reduction of molecular oxygen"/>
    <property type="evidence" value="ECO:0007669"/>
    <property type="project" value="InterPro"/>
</dbReference>
<gene>
    <name evidence="8" type="ORF">M0R88_14930</name>
</gene>
<evidence type="ECO:0000256" key="2">
    <source>
        <dbReference type="ARBA" id="ARBA00022617"/>
    </source>
</evidence>
<evidence type="ECO:0000313" key="8">
    <source>
        <dbReference type="EMBL" id="UPV99800.1"/>
    </source>
</evidence>
<dbReference type="Pfam" id="PF00067">
    <property type="entry name" value="p450"/>
    <property type="match status" value="1"/>
</dbReference>
<accession>A0A8U0IGJ0</accession>
<keyword evidence="9" id="KW-1185">Reference proteome</keyword>
<evidence type="ECO:0000256" key="4">
    <source>
        <dbReference type="ARBA" id="ARBA00023002"/>
    </source>
</evidence>
<dbReference type="FunFam" id="1.10.630.10:FF:000018">
    <property type="entry name" value="Cytochrome P450 monooxygenase"/>
    <property type="match status" value="1"/>
</dbReference>
<dbReference type="Proteomes" id="UP000830434">
    <property type="component" value="Chromosome"/>
</dbReference>
<comment type="similarity">
    <text evidence="1 7">Belongs to the cytochrome P450 family.</text>
</comment>
<dbReference type="EMBL" id="CP096658">
    <property type="protein sequence ID" value="UPV99800.1"/>
    <property type="molecule type" value="Genomic_DNA"/>
</dbReference>
<dbReference type="PANTHER" id="PTHR46696">
    <property type="entry name" value="P450, PUTATIVE (EUROFUNG)-RELATED"/>
    <property type="match status" value="1"/>
</dbReference>
<keyword evidence="3 7" id="KW-0479">Metal-binding</keyword>
<evidence type="ECO:0000256" key="7">
    <source>
        <dbReference type="RuleBase" id="RU000461"/>
    </source>
</evidence>
<keyword evidence="4 7" id="KW-0560">Oxidoreductase</keyword>
<dbReference type="GeneID" id="72191175"/>
<dbReference type="KEGG" id="haxz:M0R88_14930"/>
<dbReference type="AlphaFoldDB" id="A0A8U0IGJ0"/>
<keyword evidence="2 7" id="KW-0349">Heme</keyword>
<organism evidence="8 9">
    <name type="scientific">Halorussus gelatinilyticus</name>
    <dbReference type="NCBI Taxonomy" id="2937524"/>
    <lineage>
        <taxon>Archaea</taxon>
        <taxon>Methanobacteriati</taxon>
        <taxon>Methanobacteriota</taxon>
        <taxon>Stenosarchaea group</taxon>
        <taxon>Halobacteria</taxon>
        <taxon>Halobacteriales</taxon>
        <taxon>Haladaptataceae</taxon>
        <taxon>Halorussus</taxon>
    </lineage>
</organism>
<evidence type="ECO:0000256" key="1">
    <source>
        <dbReference type="ARBA" id="ARBA00010617"/>
    </source>
</evidence>
<dbReference type="InterPro" id="IPR002397">
    <property type="entry name" value="Cyt_P450_B"/>
</dbReference>
<sequence length="394" mass="43231">MATTPLDAFPPELSDPNDQIRPGNFYARMHEQAPVRWDDARGCWDAFGYEAVRRIASDHERFSSRTDSNPDFVEPDGRSLLRDSMLHADPPRHDRLRSIVDDWFKPSELTELRPFVERRADALLDDALESAAARGNTTFDLVPTFSYPLTVAALAELLDIPSSDRDALLEWTKFSMTASFDVEDAETRRSSLLDYLEAMITDNGERSRAGLPTAVANADGLSLADRRNLLSVVLLGGLSTTHLIDNAVWSIAEADVFDAVRSDADAVGAAVEETLRYRSPVQAASRYAVAEADVGGVTVEQGDKLCVWFAAANRDPAVFDVPGRFDLGRRPTHHVAFGHGTHYCLGAALARLVTTTALDVFLDRFEDVTVHDDRVEPTGSMLLSGPSTLPVTVA</sequence>
<evidence type="ECO:0000256" key="6">
    <source>
        <dbReference type="ARBA" id="ARBA00023033"/>
    </source>
</evidence>
<dbReference type="InterPro" id="IPR017972">
    <property type="entry name" value="Cyt_P450_CS"/>
</dbReference>
<evidence type="ECO:0000256" key="5">
    <source>
        <dbReference type="ARBA" id="ARBA00023004"/>
    </source>
</evidence>
<evidence type="ECO:0000313" key="9">
    <source>
        <dbReference type="Proteomes" id="UP000830434"/>
    </source>
</evidence>
<dbReference type="InterPro" id="IPR036396">
    <property type="entry name" value="Cyt_P450_sf"/>
</dbReference>
<dbReference type="GO" id="GO:0004497">
    <property type="term" value="F:monooxygenase activity"/>
    <property type="evidence" value="ECO:0007669"/>
    <property type="project" value="UniProtKB-KW"/>
</dbReference>
<dbReference type="InterPro" id="IPR001128">
    <property type="entry name" value="Cyt_P450"/>
</dbReference>
<evidence type="ECO:0000256" key="3">
    <source>
        <dbReference type="ARBA" id="ARBA00022723"/>
    </source>
</evidence>
<dbReference type="PANTHER" id="PTHR46696:SF1">
    <property type="entry name" value="CYTOCHROME P450 YJIB-RELATED"/>
    <property type="match status" value="1"/>
</dbReference>
<dbReference type="GO" id="GO:0020037">
    <property type="term" value="F:heme binding"/>
    <property type="evidence" value="ECO:0007669"/>
    <property type="project" value="InterPro"/>
</dbReference>
<dbReference type="SUPFAM" id="SSF48264">
    <property type="entry name" value="Cytochrome P450"/>
    <property type="match status" value="1"/>
</dbReference>
<dbReference type="PRINTS" id="PR00359">
    <property type="entry name" value="BP450"/>
</dbReference>
<keyword evidence="6 7" id="KW-0503">Monooxygenase</keyword>
<protein>
    <submittedName>
        <fullName evidence="8">Cytochrome P450</fullName>
    </submittedName>
</protein>